<dbReference type="PANTHER" id="PTHR11618">
    <property type="entry name" value="TRANSCRIPTION INITIATION FACTOR IIB-RELATED"/>
    <property type="match status" value="1"/>
</dbReference>
<dbReference type="Gene3D" id="1.10.472.10">
    <property type="entry name" value="Cyclin-like"/>
    <property type="match status" value="1"/>
</dbReference>
<dbReference type="InterPro" id="IPR000812">
    <property type="entry name" value="TFIIB"/>
</dbReference>
<dbReference type="HAMAP" id="MF_00383">
    <property type="entry name" value="TF2B_arch"/>
    <property type="match status" value="1"/>
</dbReference>
<gene>
    <name evidence="7" type="primary">tfb</name>
    <name evidence="11" type="ordered locus">Ferp_0555</name>
</gene>
<evidence type="ECO:0000256" key="3">
    <source>
        <dbReference type="ARBA" id="ARBA00022737"/>
    </source>
</evidence>
<reference evidence="12" key="1">
    <citation type="submission" date="2010-02" db="EMBL/GenBank/DDBJ databases">
        <title>Complete sequence of Ferroglobus placidus DSM 10642.</title>
        <authorList>
            <consortium name="US DOE Joint Genome Institute"/>
            <person name="Lucas S."/>
            <person name="Copeland A."/>
            <person name="Lapidus A."/>
            <person name="Cheng J.-F."/>
            <person name="Bruce D."/>
            <person name="Goodwin L."/>
            <person name="Pitluck S."/>
            <person name="Saunders E."/>
            <person name="Brettin T."/>
            <person name="Detter J.C."/>
            <person name="Han C."/>
            <person name="Tapia R."/>
            <person name="Larimer F."/>
            <person name="Land M."/>
            <person name="Hauser L."/>
            <person name="Kyrpides N."/>
            <person name="Ivanova N."/>
            <person name="Holmes D."/>
            <person name="Lovley D."/>
            <person name="Kyrpides N."/>
            <person name="Anderson I.J."/>
            <person name="Woyke T."/>
        </authorList>
    </citation>
    <scope>NUCLEOTIDE SEQUENCE [LARGE SCALE GENOMIC DNA]</scope>
    <source>
        <strain evidence="12">DSM 10642 / AEDII12DO</strain>
    </source>
</reference>
<dbReference type="InterPro" id="IPR013137">
    <property type="entry name" value="Znf_TFIIB"/>
</dbReference>
<dbReference type="InterPro" id="IPR013763">
    <property type="entry name" value="Cyclin-like_dom"/>
</dbReference>
<dbReference type="eggNOG" id="arCOG01981">
    <property type="taxonomic scope" value="Archaea"/>
</dbReference>
<dbReference type="CDD" id="cd20549">
    <property type="entry name" value="CYCLIN_TFIIB_archaea_like_rpt1"/>
    <property type="match status" value="1"/>
</dbReference>
<evidence type="ECO:0000256" key="4">
    <source>
        <dbReference type="ARBA" id="ARBA00022771"/>
    </source>
</evidence>
<keyword evidence="5 7" id="KW-0805">Transcription regulation</keyword>
<evidence type="ECO:0000313" key="11">
    <source>
        <dbReference type="EMBL" id="ADC64728.1"/>
    </source>
</evidence>
<keyword evidence="7" id="KW-0479">Metal-binding</keyword>
<evidence type="ECO:0000256" key="9">
    <source>
        <dbReference type="SAM" id="MobiDB-lite"/>
    </source>
</evidence>
<dbReference type="Pfam" id="PF00382">
    <property type="entry name" value="TFIIB"/>
    <property type="match status" value="2"/>
</dbReference>
<feature type="compositionally biased region" description="Basic and acidic residues" evidence="9">
    <location>
        <begin position="11"/>
        <end position="22"/>
    </location>
</feature>
<protein>
    <recommendedName>
        <fullName evidence="2 7">Transcription initiation factor IIB</fullName>
        <shortName evidence="7">TFIIB</shortName>
    </recommendedName>
</protein>
<dbReference type="GO" id="GO:0070897">
    <property type="term" value="P:transcription preinitiation complex assembly"/>
    <property type="evidence" value="ECO:0007669"/>
    <property type="project" value="InterPro"/>
</dbReference>
<feature type="domain" description="TFIIB-type" evidence="10">
    <location>
        <begin position="49"/>
        <end position="80"/>
    </location>
</feature>
<comment type="function">
    <text evidence="7">Stabilizes TBP binding to an archaeal box-A promoter. Also responsible for recruiting RNA polymerase II to the pre-initiation complex (DNA-TBP-TFIIB).</text>
</comment>
<dbReference type="SMART" id="SM00385">
    <property type="entry name" value="CYCLIN"/>
    <property type="match status" value="2"/>
</dbReference>
<dbReference type="KEGG" id="fpl:Ferp_0555"/>
<dbReference type="SUPFAM" id="SSF57783">
    <property type="entry name" value="Zinc beta-ribbon"/>
    <property type="match status" value="1"/>
</dbReference>
<dbReference type="GO" id="GO:0003700">
    <property type="term" value="F:DNA-binding transcription factor activity"/>
    <property type="evidence" value="ECO:0007669"/>
    <property type="project" value="UniProtKB-UniRule"/>
</dbReference>
<dbReference type="AlphaFoldDB" id="D3S395"/>
<keyword evidence="12" id="KW-1185">Reference proteome</keyword>
<dbReference type="NCBIfam" id="NF001658">
    <property type="entry name" value="PRK00423.1"/>
    <property type="match status" value="1"/>
</dbReference>
<evidence type="ECO:0000259" key="10">
    <source>
        <dbReference type="PROSITE" id="PS51134"/>
    </source>
</evidence>
<comment type="similarity">
    <text evidence="1 7">Belongs to the TFIIB family.</text>
</comment>
<dbReference type="GO" id="GO:0008270">
    <property type="term" value="F:zinc ion binding"/>
    <property type="evidence" value="ECO:0007669"/>
    <property type="project" value="UniProtKB-UniRule"/>
</dbReference>
<keyword evidence="7" id="KW-0862">Zinc</keyword>
<dbReference type="GeneID" id="8778056"/>
<dbReference type="RefSeq" id="WP_012965074.1">
    <property type="nucleotide sequence ID" value="NC_013849.1"/>
</dbReference>
<dbReference type="PROSITE" id="PS00782">
    <property type="entry name" value="TFIIB"/>
    <property type="match status" value="1"/>
</dbReference>
<dbReference type="Pfam" id="PF08271">
    <property type="entry name" value="Zn_Ribbon_TF"/>
    <property type="match status" value="1"/>
</dbReference>
<feature type="repeat" description="1" evidence="7">
    <location>
        <begin position="165"/>
        <end position="248"/>
    </location>
</feature>
<feature type="binding site" evidence="7">
    <location>
        <position position="53"/>
    </location>
    <ligand>
        <name>Zn(2+)</name>
        <dbReference type="ChEBI" id="CHEBI:29105"/>
    </ligand>
</feature>
<evidence type="ECO:0000256" key="2">
    <source>
        <dbReference type="ARBA" id="ARBA00013932"/>
    </source>
</evidence>
<dbReference type="STRING" id="589924.Ferp_0555"/>
<dbReference type="Proteomes" id="UP000002613">
    <property type="component" value="Chromosome"/>
</dbReference>
<dbReference type="InterPro" id="IPR023486">
    <property type="entry name" value="TFIIB_CS"/>
</dbReference>
<proteinExistence type="inferred from homology"/>
<evidence type="ECO:0000256" key="7">
    <source>
        <dbReference type="HAMAP-Rule" id="MF_00383"/>
    </source>
</evidence>
<dbReference type="InterPro" id="IPR013150">
    <property type="entry name" value="TFIIB_cyclin"/>
</dbReference>
<dbReference type="InterPro" id="IPR036915">
    <property type="entry name" value="Cyclin-like_sf"/>
</dbReference>
<dbReference type="FunFam" id="1.10.472.170:FF:000001">
    <property type="entry name" value="Transcription initiation factor IIB"/>
    <property type="match status" value="1"/>
</dbReference>
<dbReference type="PANTHER" id="PTHR11618:SF13">
    <property type="entry name" value="TRANSCRIPTION INITIATION FACTOR IIB"/>
    <property type="match status" value="1"/>
</dbReference>
<dbReference type="InterPro" id="IPR023484">
    <property type="entry name" value="TFIIB_arc"/>
</dbReference>
<feature type="binding site" evidence="7">
    <location>
        <position position="72"/>
    </location>
    <ligand>
        <name>Zn(2+)</name>
        <dbReference type="ChEBI" id="CHEBI:29105"/>
    </ligand>
</feature>
<dbReference type="HOGENOM" id="CLU_043736_0_1_2"/>
<feature type="region of interest" description="Disordered" evidence="9">
    <location>
        <begin position="1"/>
        <end position="53"/>
    </location>
</feature>
<reference evidence="11 12" key="2">
    <citation type="journal article" date="2011" name="Stand. Genomic Sci.">
        <title>Complete genome sequence of Ferroglobus placidus AEDII12DO.</title>
        <authorList>
            <person name="Anderson I."/>
            <person name="Risso C."/>
            <person name="Holmes D."/>
            <person name="Lucas S."/>
            <person name="Copeland A."/>
            <person name="Lapidus A."/>
            <person name="Cheng J.F."/>
            <person name="Bruce D."/>
            <person name="Goodwin L."/>
            <person name="Pitluck S."/>
            <person name="Saunders E."/>
            <person name="Brettin T."/>
            <person name="Detter J.C."/>
            <person name="Han C."/>
            <person name="Tapia R."/>
            <person name="Larimer F."/>
            <person name="Land M."/>
            <person name="Hauser L."/>
            <person name="Woyke T."/>
            <person name="Lovley D."/>
            <person name="Kyrpides N."/>
            <person name="Ivanova N."/>
        </authorList>
    </citation>
    <scope>NUCLEOTIDE SEQUENCE [LARGE SCALE GENOMIC DNA]</scope>
    <source>
        <strain evidence="12">DSM 10642 / AEDII12DO</strain>
    </source>
</reference>
<name>D3S395_FERPA</name>
<dbReference type="SUPFAM" id="SSF47954">
    <property type="entry name" value="Cyclin-like"/>
    <property type="match status" value="2"/>
</dbReference>
<feature type="binding site" evidence="7">
    <location>
        <position position="75"/>
    </location>
    <ligand>
        <name>Zn(2+)</name>
        <dbReference type="ChEBI" id="CHEBI:29105"/>
    </ligand>
</feature>
<dbReference type="GO" id="GO:0097550">
    <property type="term" value="C:transcription preinitiation complex"/>
    <property type="evidence" value="ECO:0007669"/>
    <property type="project" value="TreeGrafter"/>
</dbReference>
<keyword evidence="6 7" id="KW-0804">Transcription</keyword>
<dbReference type="EMBL" id="CP001899">
    <property type="protein sequence ID" value="ADC64728.1"/>
    <property type="molecule type" value="Genomic_DNA"/>
</dbReference>
<dbReference type="Gene3D" id="1.10.472.170">
    <property type="match status" value="1"/>
</dbReference>
<dbReference type="PROSITE" id="PS51134">
    <property type="entry name" value="ZF_TFIIB"/>
    <property type="match status" value="1"/>
</dbReference>
<dbReference type="PRINTS" id="PR00685">
    <property type="entry name" value="TIFACTORIIB"/>
</dbReference>
<keyword evidence="4 8" id="KW-0863">Zinc-finger</keyword>
<evidence type="ECO:0000313" key="12">
    <source>
        <dbReference type="Proteomes" id="UP000002613"/>
    </source>
</evidence>
<sequence length="346" mass="37574">METAGRLKAGLVDRSKNARGGESEGIGVNENRKSGRSKSVNDGGGWSGEDGTCPECGSPRLVTDHSRGEVFCQDCGIVVEDARLDYGPEWRSYDSERGMQRARAGPPVVLTLHDKGFTTTIGNDRDSHGNPLSPKTRIQFTRLRKWQSKIRTNSSAERNLVRSLMELERITSSLGLPKSITERAALIYRRVVSNNLTRGRCIDSIVAAAVYAACREAGLPRTLDEVAAHSSVDKRSVGRAYRFLARTLGLKPAPITSTDYVPKICAALGVSGEVQERALEIVNEAEKSMVSRSPAGVAAAAVYIASILLGERRTQREVAGVAGVTEVTIRNCYKMITDRLGIELLL</sequence>
<dbReference type="OrthoDB" id="7429at2157"/>
<evidence type="ECO:0000256" key="8">
    <source>
        <dbReference type="PROSITE-ProRule" id="PRU00469"/>
    </source>
</evidence>
<evidence type="ECO:0000256" key="1">
    <source>
        <dbReference type="ARBA" id="ARBA00010857"/>
    </source>
</evidence>
<organism evidence="11 12">
    <name type="scientific">Ferroglobus placidus (strain DSM 10642 / AEDII12DO)</name>
    <dbReference type="NCBI Taxonomy" id="589924"/>
    <lineage>
        <taxon>Archaea</taxon>
        <taxon>Methanobacteriati</taxon>
        <taxon>Methanobacteriota</taxon>
        <taxon>Archaeoglobi</taxon>
        <taxon>Archaeoglobales</taxon>
        <taxon>Archaeoglobaceae</taxon>
        <taxon>Ferroglobus</taxon>
    </lineage>
</organism>
<evidence type="ECO:0000256" key="6">
    <source>
        <dbReference type="ARBA" id="ARBA00023163"/>
    </source>
</evidence>
<evidence type="ECO:0000256" key="5">
    <source>
        <dbReference type="ARBA" id="ARBA00023015"/>
    </source>
</evidence>
<dbReference type="PaxDb" id="589924-Ferp_0555"/>
<dbReference type="CDD" id="cd20550">
    <property type="entry name" value="CYCLIN_TFIIB_archaea_like_rpt2"/>
    <property type="match status" value="1"/>
</dbReference>
<feature type="binding site" evidence="7">
    <location>
        <position position="56"/>
    </location>
    <ligand>
        <name>Zn(2+)</name>
        <dbReference type="ChEBI" id="CHEBI:29105"/>
    </ligand>
</feature>
<comment type="caution">
    <text evidence="7">Lacks conserved residue(s) required for the propagation of feature annotation.</text>
</comment>
<accession>D3S395</accession>
<keyword evidence="3 7" id="KW-0677">Repeat</keyword>
<dbReference type="GO" id="GO:0017025">
    <property type="term" value="F:TBP-class protein binding"/>
    <property type="evidence" value="ECO:0007669"/>
    <property type="project" value="InterPro"/>
</dbReference>